<dbReference type="RefSeq" id="WP_025653916.1">
    <property type="nucleotide sequence ID" value="NZ_QVIA01000017.1"/>
</dbReference>
<dbReference type="CDD" id="cd02012">
    <property type="entry name" value="TPP_TK"/>
    <property type="match status" value="1"/>
</dbReference>
<dbReference type="InterPro" id="IPR005474">
    <property type="entry name" value="Transketolase_N"/>
</dbReference>
<dbReference type="InterPro" id="IPR029061">
    <property type="entry name" value="THDP-binding"/>
</dbReference>
<keyword evidence="1" id="KW-0175">Coiled coil</keyword>
<dbReference type="EMBL" id="QVIA01000017">
    <property type="protein sequence ID" value="RGC29394.1"/>
    <property type="molecule type" value="Genomic_DNA"/>
</dbReference>
<evidence type="ECO:0000313" key="4">
    <source>
        <dbReference type="Proteomes" id="UP000261111"/>
    </source>
</evidence>
<sequence>MQNQKRIKQLELYAAKCRQNVMHMIRAGGHGHVGGALSAIDVVTALYFDKMNVDPKNPKMENRDRFLLSAGHKCLSQYAVLAEKGYFDKAILKSYGSFKSLIPGHPDMHKLPGIEANTGALGHGMSIAAGMAMAAKQNGSSFNVYVVTGDGELPEGSNWEAAAAAAKFGVDNLTVFVDNNGLQISGKVTDVMNMEDISGKFKSFGWSAIEIDGNNMEELVNTLDKLPIQEGKPTAVIMHTTKAKGLYAGENKPEYHFWNPTEEDLDKADKDLEMLVAKLEKELEEKRND</sequence>
<accession>A0A3E2WQE9</accession>
<dbReference type="Proteomes" id="UP000261111">
    <property type="component" value="Unassembled WGS sequence"/>
</dbReference>
<comment type="caution">
    <text evidence="3">The sequence shown here is derived from an EMBL/GenBank/DDBJ whole genome shotgun (WGS) entry which is preliminary data.</text>
</comment>
<dbReference type="SUPFAM" id="SSF52518">
    <property type="entry name" value="Thiamin diphosphate-binding fold (THDP-binding)"/>
    <property type="match status" value="1"/>
</dbReference>
<evidence type="ECO:0000313" key="3">
    <source>
        <dbReference type="EMBL" id="RGC29394.1"/>
    </source>
</evidence>
<feature type="coiled-coil region" evidence="1">
    <location>
        <begin position="262"/>
        <end position="289"/>
    </location>
</feature>
<gene>
    <name evidence="3" type="ORF">DWX41_15185</name>
</gene>
<reference evidence="3 4" key="1">
    <citation type="submission" date="2018-08" db="EMBL/GenBank/DDBJ databases">
        <title>A genome reference for cultivated species of the human gut microbiota.</title>
        <authorList>
            <person name="Zou Y."/>
            <person name="Xue W."/>
            <person name="Luo G."/>
        </authorList>
    </citation>
    <scope>NUCLEOTIDE SEQUENCE [LARGE SCALE GENOMIC DNA]</scope>
    <source>
        <strain evidence="3 4">AF19-21</strain>
    </source>
</reference>
<feature type="domain" description="Transketolase N-terminal" evidence="2">
    <location>
        <begin position="16"/>
        <end position="266"/>
    </location>
</feature>
<dbReference type="PANTHER" id="PTHR47514">
    <property type="entry name" value="TRANSKETOLASE N-TERMINAL SECTION-RELATED"/>
    <property type="match status" value="1"/>
</dbReference>
<evidence type="ECO:0000256" key="1">
    <source>
        <dbReference type="SAM" id="Coils"/>
    </source>
</evidence>
<dbReference type="Pfam" id="PF00456">
    <property type="entry name" value="Transketolase_N"/>
    <property type="match status" value="1"/>
</dbReference>
<name>A0A3E2WQE9_9FIRM</name>
<dbReference type="AlphaFoldDB" id="A0A3E2WQE9"/>
<organism evidence="3 4">
    <name type="scientific">Hungatella hathewayi</name>
    <dbReference type="NCBI Taxonomy" id="154046"/>
    <lineage>
        <taxon>Bacteria</taxon>
        <taxon>Bacillati</taxon>
        <taxon>Bacillota</taxon>
        <taxon>Clostridia</taxon>
        <taxon>Lachnospirales</taxon>
        <taxon>Lachnospiraceae</taxon>
        <taxon>Hungatella</taxon>
    </lineage>
</organism>
<dbReference type="Gene3D" id="3.40.50.970">
    <property type="match status" value="1"/>
</dbReference>
<dbReference type="GeneID" id="93331995"/>
<evidence type="ECO:0000259" key="2">
    <source>
        <dbReference type="Pfam" id="PF00456"/>
    </source>
</evidence>
<dbReference type="PANTHER" id="PTHR47514:SF2">
    <property type="entry name" value="TRANSKETOLASE"/>
    <property type="match status" value="1"/>
</dbReference>
<protein>
    <submittedName>
        <fullName evidence="3">Transketolase</fullName>
    </submittedName>
</protein>
<proteinExistence type="predicted"/>